<name>J5QI03_TRIAS</name>
<dbReference type="GeneID" id="25987216"/>
<evidence type="ECO:0000256" key="1">
    <source>
        <dbReference type="SAM" id="MobiDB-lite"/>
    </source>
</evidence>
<dbReference type="AlphaFoldDB" id="J5QI03"/>
<dbReference type="KEGG" id="tasa:A1Q1_03703"/>
<dbReference type="HOGENOM" id="CLU_1054438_0_0_1"/>
<feature type="region of interest" description="Disordered" evidence="1">
    <location>
        <begin position="62"/>
        <end position="141"/>
    </location>
</feature>
<dbReference type="EMBL" id="ALBS01000240">
    <property type="protein sequence ID" value="EJT47448.1"/>
    <property type="molecule type" value="Genomic_DNA"/>
</dbReference>
<protein>
    <submittedName>
        <fullName evidence="2">Uncharacterized protein</fullName>
    </submittedName>
</protein>
<sequence>MARVKAATVSLGGQAVDDNRHRSEPSTSLPHPTAMFKGAITASLGAHASRLTTRRVQDLVQHSEEVRRATTPPEHGTARRLPPSRGRGHPHHALSPGQRWPTGPGRAQGKRGKHKAPPRAREGPGRRRAGGNNERSGSVKVSPGLMPRAVLAPSPPGAAKREVRQTWVVTPIGADAARAQYGPDRVWAQTKNASVKFAVEGERNGDDDDVWGDVAETVLGEVFG</sequence>
<accession>J5QI03</accession>
<feature type="compositionally biased region" description="Basic residues" evidence="1">
    <location>
        <begin position="108"/>
        <end position="118"/>
    </location>
</feature>
<gene>
    <name evidence="2" type="ORF">A1Q1_03703</name>
</gene>
<reference evidence="2 3" key="1">
    <citation type="journal article" date="2012" name="Eukaryot. Cell">
        <title>Draft genome sequence of CBS 2479, the standard type strain of Trichosporon asahii.</title>
        <authorList>
            <person name="Yang R.Y."/>
            <person name="Li H.T."/>
            <person name="Zhu H."/>
            <person name="Zhou G.P."/>
            <person name="Wang M."/>
            <person name="Wang L."/>
        </authorList>
    </citation>
    <scope>NUCLEOTIDE SEQUENCE [LARGE SCALE GENOMIC DNA]</scope>
    <source>
        <strain evidence="3">ATCC 90039 / CBS 2479 / JCM 2466 / KCTC 7840 / NCYC 2677 / UAMH 7654</strain>
    </source>
</reference>
<dbReference type="VEuPathDB" id="FungiDB:A1Q1_03703"/>
<comment type="caution">
    <text evidence="2">The sequence shown here is derived from an EMBL/GenBank/DDBJ whole genome shotgun (WGS) entry which is preliminary data.</text>
</comment>
<feature type="region of interest" description="Disordered" evidence="1">
    <location>
        <begin position="1"/>
        <end position="32"/>
    </location>
</feature>
<evidence type="ECO:0000313" key="2">
    <source>
        <dbReference type="EMBL" id="EJT47448.1"/>
    </source>
</evidence>
<dbReference type="Proteomes" id="UP000002748">
    <property type="component" value="Unassembled WGS sequence"/>
</dbReference>
<proteinExistence type="predicted"/>
<dbReference type="RefSeq" id="XP_014178928.1">
    <property type="nucleotide sequence ID" value="XM_014323453.1"/>
</dbReference>
<evidence type="ECO:0000313" key="3">
    <source>
        <dbReference type="Proteomes" id="UP000002748"/>
    </source>
</evidence>
<organism evidence="2 3">
    <name type="scientific">Trichosporon asahii var. asahii (strain ATCC 90039 / CBS 2479 / JCM 2466 / KCTC 7840 / NBRC 103889/ NCYC 2677 / UAMH 7654)</name>
    <name type="common">Yeast</name>
    <dbReference type="NCBI Taxonomy" id="1186058"/>
    <lineage>
        <taxon>Eukaryota</taxon>
        <taxon>Fungi</taxon>
        <taxon>Dikarya</taxon>
        <taxon>Basidiomycota</taxon>
        <taxon>Agaricomycotina</taxon>
        <taxon>Tremellomycetes</taxon>
        <taxon>Trichosporonales</taxon>
        <taxon>Trichosporonaceae</taxon>
        <taxon>Trichosporon</taxon>
    </lineage>
</organism>